<sequence length="57" mass="6278">SLLAYRKSENVLALKVISNPDSKLVNTMALSLGMLLCELPQFQDGICPEEIRTTVTL</sequence>
<name>A0A811UUS7_CERCA</name>
<reference evidence="1" key="1">
    <citation type="submission" date="2020-11" db="EMBL/GenBank/DDBJ databases">
        <authorList>
            <person name="Whitehead M."/>
        </authorList>
    </citation>
    <scope>NUCLEOTIDE SEQUENCE</scope>
    <source>
        <strain evidence="1">EGII</strain>
    </source>
</reference>
<dbReference type="EMBL" id="CAJHJT010000023">
    <property type="protein sequence ID" value="CAD7001735.1"/>
    <property type="molecule type" value="Genomic_DNA"/>
</dbReference>
<dbReference type="AlphaFoldDB" id="A0A811UUS7"/>
<dbReference type="Proteomes" id="UP000606786">
    <property type="component" value="Unassembled WGS sequence"/>
</dbReference>
<proteinExistence type="predicted"/>
<keyword evidence="2" id="KW-1185">Reference proteome</keyword>
<feature type="non-terminal residue" evidence="1">
    <location>
        <position position="1"/>
    </location>
</feature>
<comment type="caution">
    <text evidence="1">The sequence shown here is derived from an EMBL/GenBank/DDBJ whole genome shotgun (WGS) entry which is preliminary data.</text>
</comment>
<protein>
    <submittedName>
        <fullName evidence="1">(Mediterranean fruit fly) hypothetical protein</fullName>
    </submittedName>
</protein>
<gene>
    <name evidence="1" type="ORF">CCAP1982_LOCUS10225</name>
</gene>
<evidence type="ECO:0000313" key="1">
    <source>
        <dbReference type="EMBL" id="CAD7001735.1"/>
    </source>
</evidence>
<evidence type="ECO:0000313" key="2">
    <source>
        <dbReference type="Proteomes" id="UP000606786"/>
    </source>
</evidence>
<organism evidence="1 2">
    <name type="scientific">Ceratitis capitata</name>
    <name type="common">Mediterranean fruit fly</name>
    <name type="synonym">Tephritis capitata</name>
    <dbReference type="NCBI Taxonomy" id="7213"/>
    <lineage>
        <taxon>Eukaryota</taxon>
        <taxon>Metazoa</taxon>
        <taxon>Ecdysozoa</taxon>
        <taxon>Arthropoda</taxon>
        <taxon>Hexapoda</taxon>
        <taxon>Insecta</taxon>
        <taxon>Pterygota</taxon>
        <taxon>Neoptera</taxon>
        <taxon>Endopterygota</taxon>
        <taxon>Diptera</taxon>
        <taxon>Brachycera</taxon>
        <taxon>Muscomorpha</taxon>
        <taxon>Tephritoidea</taxon>
        <taxon>Tephritidae</taxon>
        <taxon>Ceratitis</taxon>
        <taxon>Ceratitis</taxon>
    </lineage>
</organism>
<accession>A0A811UUS7</accession>